<dbReference type="GO" id="GO:0006364">
    <property type="term" value="P:rRNA processing"/>
    <property type="evidence" value="ECO:0007669"/>
    <property type="project" value="UniProtKB-KW"/>
</dbReference>
<dbReference type="GO" id="GO:0034457">
    <property type="term" value="C:Mpp10 complex"/>
    <property type="evidence" value="ECO:0007669"/>
    <property type="project" value="InterPro"/>
</dbReference>
<gene>
    <name evidence="8" type="ORF">CHC_T00002269001</name>
</gene>
<evidence type="ECO:0000256" key="5">
    <source>
        <dbReference type="ARBA" id="ARBA00023274"/>
    </source>
</evidence>
<accession>R7Q7Q5</accession>
<dbReference type="InterPro" id="IPR012173">
    <property type="entry name" value="Mpp10"/>
</dbReference>
<feature type="compositionally biased region" description="Polar residues" evidence="7">
    <location>
        <begin position="369"/>
        <end position="385"/>
    </location>
</feature>
<dbReference type="PANTHER" id="PTHR17039">
    <property type="entry name" value="U3 SMALL NUCLEOLAR RIBONUCLEOPROTEIN PROTEIN MPP10"/>
    <property type="match status" value="1"/>
</dbReference>
<name>R7Q7Q5_CHOCR</name>
<dbReference type="GO" id="GO:0032040">
    <property type="term" value="C:small-subunit processome"/>
    <property type="evidence" value="ECO:0007669"/>
    <property type="project" value="TreeGrafter"/>
</dbReference>
<evidence type="ECO:0000256" key="2">
    <source>
        <dbReference type="ARBA" id="ARBA00022517"/>
    </source>
</evidence>
<keyword evidence="4" id="KW-0539">Nucleus</keyword>
<feature type="region of interest" description="Disordered" evidence="7">
    <location>
        <begin position="599"/>
        <end position="635"/>
    </location>
</feature>
<dbReference type="STRING" id="2769.R7Q7Q5"/>
<organism evidence="8 9">
    <name type="scientific">Chondrus crispus</name>
    <name type="common">Carrageen Irish moss</name>
    <name type="synonym">Polymorpha crispa</name>
    <dbReference type="NCBI Taxonomy" id="2769"/>
    <lineage>
        <taxon>Eukaryota</taxon>
        <taxon>Rhodophyta</taxon>
        <taxon>Florideophyceae</taxon>
        <taxon>Rhodymeniophycidae</taxon>
        <taxon>Gigartinales</taxon>
        <taxon>Gigartinaceae</taxon>
        <taxon>Chondrus</taxon>
    </lineage>
</organism>
<feature type="compositionally biased region" description="Basic and acidic residues" evidence="7">
    <location>
        <begin position="17"/>
        <end position="28"/>
    </location>
</feature>
<dbReference type="AlphaFoldDB" id="R7Q7Q5"/>
<evidence type="ECO:0000256" key="6">
    <source>
        <dbReference type="ARBA" id="ARBA00029455"/>
    </source>
</evidence>
<feature type="region of interest" description="Disordered" evidence="7">
    <location>
        <begin position="183"/>
        <end position="230"/>
    </location>
</feature>
<comment type="subcellular location">
    <subcellularLocation>
        <location evidence="1">Nucleus</location>
        <location evidence="1">Nucleolus</location>
    </subcellularLocation>
</comment>
<evidence type="ECO:0000313" key="9">
    <source>
        <dbReference type="Proteomes" id="UP000012073"/>
    </source>
</evidence>
<evidence type="ECO:0000256" key="1">
    <source>
        <dbReference type="ARBA" id="ARBA00004604"/>
    </source>
</evidence>
<feature type="compositionally biased region" description="Basic residues" evidence="7">
    <location>
        <begin position="1"/>
        <end position="16"/>
    </location>
</feature>
<comment type="similarity">
    <text evidence="6">Belongs to the MPP10 family.</text>
</comment>
<feature type="region of interest" description="Disordered" evidence="7">
    <location>
        <begin position="1"/>
        <end position="84"/>
    </location>
</feature>
<protein>
    <submittedName>
        <fullName evidence="8">Uncharacterized protein</fullName>
    </submittedName>
</protein>
<dbReference type="GO" id="GO:0005732">
    <property type="term" value="C:sno(s)RNA-containing ribonucleoprotein complex"/>
    <property type="evidence" value="ECO:0007669"/>
    <property type="project" value="InterPro"/>
</dbReference>
<reference evidence="9" key="1">
    <citation type="journal article" date="2013" name="Proc. Natl. Acad. Sci. U.S.A.">
        <title>Genome structure and metabolic features in the red seaweed Chondrus crispus shed light on evolution of the Archaeplastida.</title>
        <authorList>
            <person name="Collen J."/>
            <person name="Porcel B."/>
            <person name="Carre W."/>
            <person name="Ball S.G."/>
            <person name="Chaparro C."/>
            <person name="Tonon T."/>
            <person name="Barbeyron T."/>
            <person name="Michel G."/>
            <person name="Noel B."/>
            <person name="Valentin K."/>
            <person name="Elias M."/>
            <person name="Artiguenave F."/>
            <person name="Arun A."/>
            <person name="Aury J.M."/>
            <person name="Barbosa-Neto J.F."/>
            <person name="Bothwell J.H."/>
            <person name="Bouget F.Y."/>
            <person name="Brillet L."/>
            <person name="Cabello-Hurtado F."/>
            <person name="Capella-Gutierrez S."/>
            <person name="Charrier B."/>
            <person name="Cladiere L."/>
            <person name="Cock J.M."/>
            <person name="Coelho S.M."/>
            <person name="Colleoni C."/>
            <person name="Czjzek M."/>
            <person name="Da Silva C."/>
            <person name="Delage L."/>
            <person name="Denoeud F."/>
            <person name="Deschamps P."/>
            <person name="Dittami S.M."/>
            <person name="Gabaldon T."/>
            <person name="Gachon C.M."/>
            <person name="Groisillier A."/>
            <person name="Herve C."/>
            <person name="Jabbari K."/>
            <person name="Katinka M."/>
            <person name="Kloareg B."/>
            <person name="Kowalczyk N."/>
            <person name="Labadie K."/>
            <person name="Leblanc C."/>
            <person name="Lopez P.J."/>
            <person name="McLachlan D.H."/>
            <person name="Meslet-Cladiere L."/>
            <person name="Moustafa A."/>
            <person name="Nehr Z."/>
            <person name="Nyvall Collen P."/>
            <person name="Panaud O."/>
            <person name="Partensky F."/>
            <person name="Poulain J."/>
            <person name="Rensing S.A."/>
            <person name="Rousvoal S."/>
            <person name="Samson G."/>
            <person name="Symeonidi A."/>
            <person name="Weissenbach J."/>
            <person name="Zambounis A."/>
            <person name="Wincker P."/>
            <person name="Boyen C."/>
        </authorList>
    </citation>
    <scope>NUCLEOTIDE SEQUENCE [LARGE SCALE GENOMIC DNA]</scope>
    <source>
        <strain evidence="9">cv. Stackhouse</strain>
    </source>
</reference>
<dbReference type="RefSeq" id="XP_005713283.1">
    <property type="nucleotide sequence ID" value="XM_005713226.1"/>
</dbReference>
<dbReference type="KEGG" id="ccp:CHC_T00002269001"/>
<keyword evidence="3" id="KW-0698">rRNA processing</keyword>
<dbReference type="PANTHER" id="PTHR17039:SF0">
    <property type="entry name" value="U3 SMALL NUCLEOLAR RIBONUCLEOPROTEIN PROTEIN MPP10"/>
    <property type="match status" value="1"/>
</dbReference>
<sequence length="696" mass="77201">MTERRRTRSQTAHKKKDPSPEPKDHAHDQAATGANSDPSNVAQEIKGPSNLGEPLRSQKPSPEANGFAEHIPEDAPLDAASPSVFSADNASSFLRKDKKISGLCRNLIGDVYREQTVTELGADVDNRQYAPRKGGKYGVPLGPVIFLEVGPHFDSDQLWEELELRNKPVLAFAQRRLRRVRMSQDKVQPGVASEDKQQTNPQLAEEDVGHTENQAENGDAPEASESAAEKELDVDFEGLQDILQQKKAGEKRRVSFAPDVDQHSREKGEELKGDATIAIEDGFFSLEDMEMFADEAEELAVAGKLMESDDEQDSDDAAPVRTKELPDNPGRVRYADFFDPPSKEDGNAQVTDNASGILESIEDGDSDSDTAPTPLATSRTRTRQIISAMEEENVSKRPWQLRGEVSGHSRPQGSLLETDMDHDSVSRPSLLTGTEKNETIEDIIRQRITDGLFDDVVRLYELPENYKKPRSESLPEVSQEKSTEGLAELYARDFVDAKETALKKERSRDVQKEVEDESPEQKEVNRLYEKLASRLDALAGIQFTPHLKLLRSEMRVEGNVMALQSEEAIPEGVSDATVLTAKETFSVDKKTLVGEREVTKGERKAARGKRKRGRKNAGSAKERATQLMQQSDPMRVAKRRAEEALRRRGKKIRAEAVSPTAGIKTAASYFAPRMEAKGEPDVAMGLEPRKASNLIL</sequence>
<keyword evidence="9" id="KW-1185">Reference proteome</keyword>
<feature type="compositionally biased region" description="Basic and acidic residues" evidence="7">
    <location>
        <begin position="260"/>
        <end position="273"/>
    </location>
</feature>
<feature type="compositionally biased region" description="Polar residues" evidence="7">
    <location>
        <begin position="32"/>
        <end position="42"/>
    </location>
</feature>
<feature type="compositionally biased region" description="Basic and acidic residues" evidence="7">
    <location>
        <begin position="333"/>
        <end position="346"/>
    </location>
</feature>
<feature type="compositionally biased region" description="Basic residues" evidence="7">
    <location>
        <begin position="606"/>
        <end position="615"/>
    </location>
</feature>
<evidence type="ECO:0000256" key="7">
    <source>
        <dbReference type="SAM" id="MobiDB-lite"/>
    </source>
</evidence>
<evidence type="ECO:0000313" key="8">
    <source>
        <dbReference type="EMBL" id="CDF33480.1"/>
    </source>
</evidence>
<dbReference type="OrthoDB" id="445326at2759"/>
<dbReference type="OMA" id="HFAEDFG"/>
<keyword evidence="2" id="KW-0690">Ribosome biogenesis</keyword>
<evidence type="ECO:0000256" key="3">
    <source>
        <dbReference type="ARBA" id="ARBA00022552"/>
    </source>
</evidence>
<feature type="region of interest" description="Disordered" evidence="7">
    <location>
        <begin position="305"/>
        <end position="432"/>
    </location>
</feature>
<dbReference type="Proteomes" id="UP000012073">
    <property type="component" value="Unassembled WGS sequence"/>
</dbReference>
<feature type="region of interest" description="Disordered" evidence="7">
    <location>
        <begin position="247"/>
        <end position="273"/>
    </location>
</feature>
<proteinExistence type="inferred from homology"/>
<keyword evidence="5" id="KW-0687">Ribonucleoprotein</keyword>
<dbReference type="Gramene" id="CDF33480">
    <property type="protein sequence ID" value="CDF33480"/>
    <property type="gene ID" value="CHC_T00002269001"/>
</dbReference>
<dbReference type="Pfam" id="PF04006">
    <property type="entry name" value="Mpp10"/>
    <property type="match status" value="2"/>
</dbReference>
<dbReference type="EMBL" id="HG001647">
    <property type="protein sequence ID" value="CDF33480.1"/>
    <property type="molecule type" value="Genomic_DNA"/>
</dbReference>
<evidence type="ECO:0000256" key="4">
    <source>
        <dbReference type="ARBA" id="ARBA00023242"/>
    </source>
</evidence>
<dbReference type="GeneID" id="17320994"/>